<sequence length="636" mass="72083">MYDQQEDDRGYLVYANRYNGQLQSDNPNLTYVVSKINEKFSASKYSTYRCACKLFALQRALYTCYIPFQTVCTILERHRFNQIDSAPSIKPIQLTAVLHDVYFAAEQLGCFADLAQQPDREALIATLAGLFWAVYDPKRCNPLSILELKQTFLLLCESPNFEQVVWEHFQLTSDHNLCVSRHRFEAMLMNLAKLLSFLGEPDHLKPKLVQEIVNECFVNYPGLVGLTEYQFSCLWKLSSKFSYYSNVLALAKRLKDSEFVVHNVQCAACREPIQGLRFKCQKCRNLSLCIDCFSQAFTSKSHNVGHKMYEISANEVSTNKISTLMLKLCNLFSRSSNTQTQCQQPSTFDNMEAKLIDTNAVELQDVEQPPAASSTLRGTLSRSLNSSSCASLRKSSNKNISIFSNIDCQLFTSTQSQALVEKLSSVMEILEEDSEKYRLKLANLKVNATVDKEQIDYFEAHGKLLSEQLKTLKEVCAKVSRGFPQSSSTPYRSSSNGSTKRLSLMAASALEKTIHGAELNKSYVNDQLQPELSVRDISSWFHLNKPSETILEQMEADAASKASANPVAVVDELTRRIDNLKIDTQMANFKDLLLKVREIVDDSYSDNTELARTTQQLEKALDRIIAEEERKRLQSI</sequence>
<evidence type="ECO:0000256" key="3">
    <source>
        <dbReference type="ARBA" id="ARBA00022833"/>
    </source>
</evidence>
<dbReference type="CDD" id="cd16245">
    <property type="entry name" value="EFh_DAH"/>
    <property type="match status" value="1"/>
</dbReference>
<evidence type="ECO:0000256" key="5">
    <source>
        <dbReference type="SAM" id="Coils"/>
    </source>
</evidence>
<dbReference type="SUPFAM" id="SSF57850">
    <property type="entry name" value="RING/U-box"/>
    <property type="match status" value="1"/>
</dbReference>
<dbReference type="Pfam" id="PF09068">
    <property type="entry name" value="EF-hand_2"/>
    <property type="match status" value="1"/>
</dbReference>
<dbReference type="Gene3D" id="3.30.60.90">
    <property type="match status" value="1"/>
</dbReference>
<reference evidence="7" key="2">
    <citation type="submission" date="2025-05" db="UniProtKB">
        <authorList>
            <consortium name="EnsemblMetazoa"/>
        </authorList>
    </citation>
    <scope>IDENTIFICATION</scope>
    <source>
        <strain evidence="7">Foshan</strain>
    </source>
</reference>
<accession>A0ABM1Y4F0</accession>
<keyword evidence="8" id="KW-1185">Reference proteome</keyword>
<dbReference type="PROSITE" id="PS01357">
    <property type="entry name" value="ZF_ZZ_1"/>
    <property type="match status" value="1"/>
</dbReference>
<reference evidence="8" key="1">
    <citation type="journal article" date="2015" name="Proc. Natl. Acad. Sci. U.S.A.">
        <title>Genome sequence of the Asian Tiger mosquito, Aedes albopictus, reveals insights into its biology, genetics, and evolution.</title>
        <authorList>
            <person name="Chen X.G."/>
            <person name="Jiang X."/>
            <person name="Gu J."/>
            <person name="Xu M."/>
            <person name="Wu Y."/>
            <person name="Deng Y."/>
            <person name="Zhang C."/>
            <person name="Bonizzoni M."/>
            <person name="Dermauw W."/>
            <person name="Vontas J."/>
            <person name="Armbruster P."/>
            <person name="Huang X."/>
            <person name="Yang Y."/>
            <person name="Zhang H."/>
            <person name="He W."/>
            <person name="Peng H."/>
            <person name="Liu Y."/>
            <person name="Wu K."/>
            <person name="Chen J."/>
            <person name="Lirakis M."/>
            <person name="Topalis P."/>
            <person name="Van Leeuwen T."/>
            <person name="Hall A.B."/>
            <person name="Jiang X."/>
            <person name="Thorpe C."/>
            <person name="Mueller R.L."/>
            <person name="Sun C."/>
            <person name="Waterhouse R.M."/>
            <person name="Yan G."/>
            <person name="Tu Z.J."/>
            <person name="Fang X."/>
            <person name="James A.A."/>
        </authorList>
    </citation>
    <scope>NUCLEOTIDE SEQUENCE [LARGE SCALE GENOMIC DNA]</scope>
    <source>
        <strain evidence="8">Foshan</strain>
    </source>
</reference>
<dbReference type="SUPFAM" id="SSF47473">
    <property type="entry name" value="EF-hand"/>
    <property type="match status" value="2"/>
</dbReference>
<dbReference type="RefSeq" id="XP_029717787.2">
    <property type="nucleotide sequence ID" value="XM_029861927.2"/>
</dbReference>
<dbReference type="EnsemblMetazoa" id="AALFPA23_005609.R7187">
    <property type="protein sequence ID" value="AALFPA23_005609.P7187"/>
    <property type="gene ID" value="AALFPA23_005609"/>
</dbReference>
<dbReference type="InterPro" id="IPR043145">
    <property type="entry name" value="Znf_ZZ_sf"/>
</dbReference>
<keyword evidence="2 4" id="KW-0863">Zinc-finger</keyword>
<protein>
    <recommendedName>
        <fullName evidence="6">ZZ-type domain-containing protein</fullName>
    </recommendedName>
</protein>
<feature type="domain" description="ZZ-type" evidence="6">
    <location>
        <begin position="261"/>
        <end position="316"/>
    </location>
</feature>
<dbReference type="InterPro" id="IPR011992">
    <property type="entry name" value="EF-hand-dom_pair"/>
</dbReference>
<evidence type="ECO:0000256" key="2">
    <source>
        <dbReference type="ARBA" id="ARBA00022771"/>
    </source>
</evidence>
<dbReference type="Pfam" id="PF00569">
    <property type="entry name" value="ZZ"/>
    <property type="match status" value="1"/>
</dbReference>
<dbReference type="CDD" id="cd02345">
    <property type="entry name" value="ZZ_dah"/>
    <property type="match status" value="1"/>
</dbReference>
<dbReference type="PANTHER" id="PTHR12268:SF21">
    <property type="entry name" value="DISCONTINUOUS ACTIN HEXAGON"/>
    <property type="match status" value="1"/>
</dbReference>
<evidence type="ECO:0000256" key="4">
    <source>
        <dbReference type="PROSITE-ProRule" id="PRU00228"/>
    </source>
</evidence>
<dbReference type="InterPro" id="IPR000433">
    <property type="entry name" value="Znf_ZZ"/>
</dbReference>
<organism evidence="7 8">
    <name type="scientific">Aedes albopictus</name>
    <name type="common">Asian tiger mosquito</name>
    <name type="synonym">Stegomyia albopicta</name>
    <dbReference type="NCBI Taxonomy" id="7160"/>
    <lineage>
        <taxon>Eukaryota</taxon>
        <taxon>Metazoa</taxon>
        <taxon>Ecdysozoa</taxon>
        <taxon>Arthropoda</taxon>
        <taxon>Hexapoda</taxon>
        <taxon>Insecta</taxon>
        <taxon>Pterygota</taxon>
        <taxon>Neoptera</taxon>
        <taxon>Endopterygota</taxon>
        <taxon>Diptera</taxon>
        <taxon>Nematocera</taxon>
        <taxon>Culicoidea</taxon>
        <taxon>Culicidae</taxon>
        <taxon>Culicinae</taxon>
        <taxon>Aedini</taxon>
        <taxon>Aedes</taxon>
        <taxon>Stegomyia</taxon>
    </lineage>
</organism>
<dbReference type="PROSITE" id="PS50135">
    <property type="entry name" value="ZF_ZZ_2"/>
    <property type="match status" value="1"/>
</dbReference>
<proteinExistence type="predicted"/>
<evidence type="ECO:0000313" key="7">
    <source>
        <dbReference type="EnsemblMetazoa" id="AALFPA23_005609.P7187"/>
    </source>
</evidence>
<feature type="coiled-coil region" evidence="5">
    <location>
        <begin position="420"/>
        <end position="447"/>
    </location>
</feature>
<dbReference type="InterPro" id="IPR015153">
    <property type="entry name" value="EF-hand_dom_typ1"/>
</dbReference>
<name>A0ABM1Y4F0_AEDAL</name>
<dbReference type="SMART" id="SM00291">
    <property type="entry name" value="ZnF_ZZ"/>
    <property type="match status" value="1"/>
</dbReference>
<evidence type="ECO:0000259" key="6">
    <source>
        <dbReference type="PROSITE" id="PS50135"/>
    </source>
</evidence>
<keyword evidence="1" id="KW-0479">Metal-binding</keyword>
<keyword evidence="5" id="KW-0175">Coiled coil</keyword>
<dbReference type="Proteomes" id="UP000069940">
    <property type="component" value="Unassembled WGS sequence"/>
</dbReference>
<evidence type="ECO:0000256" key="1">
    <source>
        <dbReference type="ARBA" id="ARBA00022723"/>
    </source>
</evidence>
<evidence type="ECO:0000313" key="8">
    <source>
        <dbReference type="Proteomes" id="UP000069940"/>
    </source>
</evidence>
<dbReference type="InterPro" id="IPR050774">
    <property type="entry name" value="KCMF1/Dystrophin"/>
</dbReference>
<dbReference type="GeneID" id="109431337"/>
<dbReference type="PANTHER" id="PTHR12268">
    <property type="entry name" value="E3 UBIQUITIN-PROTEIN LIGASE KCMF1"/>
    <property type="match status" value="1"/>
</dbReference>
<keyword evidence="3" id="KW-0862">Zinc</keyword>